<gene>
    <name evidence="1" type="ORF">Desgi_1608</name>
</gene>
<evidence type="ECO:0000313" key="1">
    <source>
        <dbReference type="EMBL" id="AGL01087.1"/>
    </source>
</evidence>
<reference evidence="1 2" key="1">
    <citation type="submission" date="2012-01" db="EMBL/GenBank/DDBJ databases">
        <title>Complete sequence of Desulfotomaculum gibsoniae DSM 7213.</title>
        <authorList>
            <consortium name="US DOE Joint Genome Institute"/>
            <person name="Lucas S."/>
            <person name="Han J."/>
            <person name="Lapidus A."/>
            <person name="Cheng J.-F."/>
            <person name="Goodwin L."/>
            <person name="Pitluck S."/>
            <person name="Peters L."/>
            <person name="Ovchinnikova G."/>
            <person name="Teshima H."/>
            <person name="Detter J.C."/>
            <person name="Han C."/>
            <person name="Tapia R."/>
            <person name="Land M."/>
            <person name="Hauser L."/>
            <person name="Kyrpides N."/>
            <person name="Ivanova N."/>
            <person name="Pagani I."/>
            <person name="Parshina S."/>
            <person name="Plugge C."/>
            <person name="Muyzer G."/>
            <person name="Kuever J."/>
            <person name="Ivanova A."/>
            <person name="Nazina T."/>
            <person name="Klenk H.-P."/>
            <person name="Brambilla E."/>
            <person name="Spring S."/>
            <person name="Stams A.F."/>
            <person name="Woyke T."/>
        </authorList>
    </citation>
    <scope>NUCLEOTIDE SEQUENCE [LARGE SCALE GENOMIC DNA]</scope>
    <source>
        <strain evidence="1 2">DSM 7213</strain>
    </source>
</reference>
<dbReference type="KEGG" id="dgi:Desgi_1608"/>
<keyword evidence="2" id="KW-1185">Reference proteome</keyword>
<dbReference type="AlphaFoldDB" id="R4KHG3"/>
<dbReference type="RefSeq" id="WP_006523949.1">
    <property type="nucleotide sequence ID" value="NC_021184.1"/>
</dbReference>
<accession>R4KHG3</accession>
<dbReference type="HOGENOM" id="CLU_1537598_0_0_9"/>
<dbReference type="eggNOG" id="COG5577">
    <property type="taxonomic scope" value="Bacteria"/>
</dbReference>
<evidence type="ECO:0000313" key="2">
    <source>
        <dbReference type="Proteomes" id="UP000013520"/>
    </source>
</evidence>
<dbReference type="Gene3D" id="1.20.1260.10">
    <property type="match status" value="1"/>
</dbReference>
<name>R4KHG3_9FIRM</name>
<dbReference type="OrthoDB" id="1807877at2"/>
<sequence length="172" mass="19767">MDIMDKIQRLKEIGKSQKEKQKYINVSEVFYVWDILVAKLDIMESVQIIENFTNDKDLKFIISRVVDVLQSGIVDMEAIMKSYGIPFPTRPPAGINTTTILEIVTDYNVYQTLFESIQSFFPILASGFMQSTSPRVRKAIKNHLLVTMELHELLVEYGKIKGYLNLPPVYNA</sequence>
<dbReference type="InterPro" id="IPR012347">
    <property type="entry name" value="Ferritin-like"/>
</dbReference>
<dbReference type="EMBL" id="CP003273">
    <property type="protein sequence ID" value="AGL01087.1"/>
    <property type="molecule type" value="Genomic_DNA"/>
</dbReference>
<proteinExistence type="predicted"/>
<evidence type="ECO:0008006" key="3">
    <source>
        <dbReference type="Google" id="ProtNLM"/>
    </source>
</evidence>
<protein>
    <recommendedName>
        <fullName evidence="3">DUF3231 family protein</fullName>
    </recommendedName>
</protein>
<dbReference type="Proteomes" id="UP000013520">
    <property type="component" value="Chromosome"/>
</dbReference>
<organism evidence="1 2">
    <name type="scientific">Desulfoscipio gibsoniae DSM 7213</name>
    <dbReference type="NCBI Taxonomy" id="767817"/>
    <lineage>
        <taxon>Bacteria</taxon>
        <taxon>Bacillati</taxon>
        <taxon>Bacillota</taxon>
        <taxon>Clostridia</taxon>
        <taxon>Eubacteriales</taxon>
        <taxon>Desulfallaceae</taxon>
        <taxon>Desulfoscipio</taxon>
    </lineage>
</organism>